<feature type="compositionally biased region" description="Pro residues" evidence="1">
    <location>
        <begin position="74"/>
        <end position="94"/>
    </location>
</feature>
<feature type="region of interest" description="Disordered" evidence="1">
    <location>
        <begin position="52"/>
        <end position="95"/>
    </location>
</feature>
<sequence length="453" mass="49622">MPKASRSSKSIETKGCTPTGLRRFFFKLELLGKRRHSDLFFDYSTLDPVVDTPPPKKAAHQAPAELSSGQGNLPPTPAPTPSSPTPPKASPPDTWPRAERVALVNEDYAENAVIITTFDDIPFCCHEDLLTMSHDQLIGVALAFNAKLPAALAIDIDHALPTSFIRASIERLVGLRQDVPQAPKALRLLADAAADMRLRADDFDMRNEMDKTPPTSPLASRSRQFTSLISPRLARLQEEEEEEFDIDHAAADRLLKKRKLSFDNAGTDAESAKDDDSDVDMLGPAQTPTPLPRLHRARSQHLAPVASPIAPRVLRSHSQKLGKTAAAIDMSFVNTKRPAYRYQRKPKRAAVEARNDEVEVVAKPIGIRRTGRLRPIAGHRGLAPTTGESGNGRAVTSSISSRMKENGIVSPAVSGRKRKRNFDRTEAEKQMTSGIGRMSVGQCKDSDEMDVSP</sequence>
<gene>
    <name evidence="2" type="ORF">LshimejAT787_0900780</name>
</gene>
<comment type="caution">
    <text evidence="2">The sequence shown here is derived from an EMBL/GenBank/DDBJ whole genome shotgun (WGS) entry which is preliminary data.</text>
</comment>
<protein>
    <submittedName>
        <fullName evidence="2">Uncharacterized protein</fullName>
    </submittedName>
</protein>
<name>A0A9P3PSN6_LYOSH</name>
<accession>A0A9P3PSN6</accession>
<dbReference type="EMBL" id="BRPK01000009">
    <property type="protein sequence ID" value="GLB40863.1"/>
    <property type="molecule type" value="Genomic_DNA"/>
</dbReference>
<dbReference type="AlphaFoldDB" id="A0A9P3PSN6"/>
<feature type="region of interest" description="Disordered" evidence="1">
    <location>
        <begin position="377"/>
        <end position="453"/>
    </location>
</feature>
<dbReference type="OrthoDB" id="3061698at2759"/>
<evidence type="ECO:0000313" key="2">
    <source>
        <dbReference type="EMBL" id="GLB40863.1"/>
    </source>
</evidence>
<evidence type="ECO:0000256" key="1">
    <source>
        <dbReference type="SAM" id="MobiDB-lite"/>
    </source>
</evidence>
<evidence type="ECO:0000313" key="3">
    <source>
        <dbReference type="Proteomes" id="UP001063166"/>
    </source>
</evidence>
<organism evidence="2 3">
    <name type="scientific">Lyophyllum shimeji</name>
    <name type="common">Hon-shimeji</name>
    <name type="synonym">Tricholoma shimeji</name>
    <dbReference type="NCBI Taxonomy" id="47721"/>
    <lineage>
        <taxon>Eukaryota</taxon>
        <taxon>Fungi</taxon>
        <taxon>Dikarya</taxon>
        <taxon>Basidiomycota</taxon>
        <taxon>Agaricomycotina</taxon>
        <taxon>Agaricomycetes</taxon>
        <taxon>Agaricomycetidae</taxon>
        <taxon>Agaricales</taxon>
        <taxon>Tricholomatineae</taxon>
        <taxon>Lyophyllaceae</taxon>
        <taxon>Lyophyllum</taxon>
    </lineage>
</organism>
<reference evidence="2" key="1">
    <citation type="submission" date="2022-07" db="EMBL/GenBank/DDBJ databases">
        <title>The genome of Lyophyllum shimeji provides insight into the initial evolution of ectomycorrhizal fungal genome.</title>
        <authorList>
            <person name="Kobayashi Y."/>
            <person name="Shibata T."/>
            <person name="Hirakawa H."/>
            <person name="Shigenobu S."/>
            <person name="Nishiyama T."/>
            <person name="Yamada A."/>
            <person name="Hasebe M."/>
            <person name="Kawaguchi M."/>
        </authorList>
    </citation>
    <scope>NUCLEOTIDE SEQUENCE</scope>
    <source>
        <strain evidence="2">AT787</strain>
    </source>
</reference>
<proteinExistence type="predicted"/>
<keyword evidence="3" id="KW-1185">Reference proteome</keyword>
<dbReference type="Proteomes" id="UP001063166">
    <property type="component" value="Unassembled WGS sequence"/>
</dbReference>